<evidence type="ECO:0000256" key="5">
    <source>
        <dbReference type="SAM" id="Phobius"/>
    </source>
</evidence>
<dbReference type="GO" id="GO:0016020">
    <property type="term" value="C:membrane"/>
    <property type="evidence" value="ECO:0007669"/>
    <property type="project" value="UniProtKB-SubCell"/>
</dbReference>
<keyword evidence="8" id="KW-1185">Reference proteome</keyword>
<evidence type="ECO:0000313" key="8">
    <source>
        <dbReference type="Proteomes" id="UP000245081"/>
    </source>
</evidence>
<accession>A0A2R5F7S5</accession>
<evidence type="ECO:0000313" key="7">
    <source>
        <dbReference type="EMBL" id="GBG12731.1"/>
    </source>
</evidence>
<evidence type="ECO:0000256" key="4">
    <source>
        <dbReference type="ARBA" id="ARBA00023136"/>
    </source>
</evidence>
<reference evidence="7 8" key="1">
    <citation type="journal article" date="2018" name="Environ. Microbiol.">
        <title>Isolation and genomic characterization of Novimethylophilus kurashikiensis gen. nov. sp. nov., a new lanthanide-dependent methylotrophic species of Methylophilaceae.</title>
        <authorList>
            <person name="Lv H."/>
            <person name="Sahin N."/>
            <person name="Tani A."/>
        </authorList>
    </citation>
    <scope>NUCLEOTIDE SEQUENCE [LARGE SCALE GENOMIC DNA]</scope>
    <source>
        <strain evidence="7 8">La2-4</strain>
    </source>
</reference>
<dbReference type="Pfam" id="PF04893">
    <property type="entry name" value="Yip1"/>
    <property type="match status" value="1"/>
</dbReference>
<feature type="transmembrane region" description="Helical" evidence="5">
    <location>
        <begin position="104"/>
        <end position="122"/>
    </location>
</feature>
<dbReference type="RefSeq" id="WP_109013968.1">
    <property type="nucleotide sequence ID" value="NZ_BDOQ01000002.1"/>
</dbReference>
<dbReference type="InterPro" id="IPR006977">
    <property type="entry name" value="Yip1_dom"/>
</dbReference>
<feature type="transmembrane region" description="Helical" evidence="5">
    <location>
        <begin position="161"/>
        <end position="187"/>
    </location>
</feature>
<comment type="subcellular location">
    <subcellularLocation>
        <location evidence="1">Membrane</location>
        <topology evidence="1">Multi-pass membrane protein</topology>
    </subcellularLocation>
</comment>
<dbReference type="AlphaFoldDB" id="A0A2R5F7S5"/>
<gene>
    <name evidence="7" type="ORF">NMK_0263</name>
</gene>
<feature type="domain" description="Yip1" evidence="6">
    <location>
        <begin position="9"/>
        <end position="178"/>
    </location>
</feature>
<dbReference type="Proteomes" id="UP000245081">
    <property type="component" value="Unassembled WGS sequence"/>
</dbReference>
<dbReference type="OrthoDB" id="8526565at2"/>
<keyword evidence="4 5" id="KW-0472">Membrane</keyword>
<comment type="caution">
    <text evidence="7">The sequence shown here is derived from an EMBL/GenBank/DDBJ whole genome shotgun (WGS) entry which is preliminary data.</text>
</comment>
<name>A0A2R5F7S5_9PROT</name>
<protein>
    <recommendedName>
        <fullName evidence="6">Yip1 domain-containing protein</fullName>
    </recommendedName>
</protein>
<evidence type="ECO:0000256" key="1">
    <source>
        <dbReference type="ARBA" id="ARBA00004141"/>
    </source>
</evidence>
<keyword evidence="2 5" id="KW-0812">Transmembrane</keyword>
<feature type="transmembrane region" description="Helical" evidence="5">
    <location>
        <begin position="128"/>
        <end position="149"/>
    </location>
</feature>
<organism evidence="7 8">
    <name type="scientific">Novimethylophilus kurashikiensis</name>
    <dbReference type="NCBI Taxonomy" id="1825523"/>
    <lineage>
        <taxon>Bacteria</taxon>
        <taxon>Pseudomonadati</taxon>
        <taxon>Pseudomonadota</taxon>
        <taxon>Betaproteobacteria</taxon>
        <taxon>Nitrosomonadales</taxon>
        <taxon>Methylophilaceae</taxon>
        <taxon>Novimethylophilus</taxon>
    </lineage>
</organism>
<feature type="transmembrane region" description="Helical" evidence="5">
    <location>
        <begin position="69"/>
        <end position="92"/>
    </location>
</feature>
<keyword evidence="3 5" id="KW-1133">Transmembrane helix</keyword>
<dbReference type="EMBL" id="BDOQ01000002">
    <property type="protein sequence ID" value="GBG12731.1"/>
    <property type="molecule type" value="Genomic_DNA"/>
</dbReference>
<evidence type="ECO:0000256" key="3">
    <source>
        <dbReference type="ARBA" id="ARBA00022989"/>
    </source>
</evidence>
<proteinExistence type="predicted"/>
<feature type="transmembrane region" description="Helical" evidence="5">
    <location>
        <begin position="30"/>
        <end position="49"/>
    </location>
</feature>
<evidence type="ECO:0000259" key="6">
    <source>
        <dbReference type="Pfam" id="PF04893"/>
    </source>
</evidence>
<evidence type="ECO:0000256" key="2">
    <source>
        <dbReference type="ARBA" id="ARBA00022692"/>
    </source>
</evidence>
<sequence>MNPLNLFWLFTAPSKGWNRLVQSKPSIHQLYLLHVMPYALIPPLMGYFAGVKFGGEFFPAMPPAKLLLIAVIFYVVELVVVPVMAVIIRQLAEIAEIHPSYHESFMLAAVAPTPLWLAPIFLVVPSVLLNLAVVSLAMMAAAGFIYYGIPSVFGIKEEGHAMLMFGAVLIAGVVAWGFLMVSTLVVWGSVQNLPVNLPLA</sequence>